<evidence type="ECO:0000259" key="1">
    <source>
        <dbReference type="Pfam" id="PF00668"/>
    </source>
</evidence>
<gene>
    <name evidence="2" type="ORF">KGQ19_32925</name>
</gene>
<sequence>MSALTSLDERLLAARAGSRRAQGPPRLGPAPAAVPLSAAQRAMARAEADGGGVTHFVLAYRIRGLLDTGALERAITELHRRHAILRTVFPDGAGHDGERDRQQMVLAAGEVPIQHHSFTGTADPYAAARNHVLEVTRHSYSPRSQPPVRWWLLEVGEHDHILVLWLHHLLADAASERILEEDLAVLYQAFVTGTEPAGRSSTPVQYADFVLWEQRQEAAGGYEANRAYWRSTLKQYPSELALPFDRAPYGSASYSGATLCEPIPADLVERVRALARSERASEFMVHLTAYALQLRDLGGVGRMVLGTPMSGRGRPELERVVGLLADLVPLPIDVSGELSFRSALDQVRGAVLDAMAYQDVPFDLVAADQSLPTPIGRRALIQSACYHYEPAGDPVAWPPELRVDREQLFTPVSSLDLSLAVETDSGTTRCLWEYRRDLFDAATISGLHERHLTLLARATESPDAVPQTGDPR</sequence>
<accession>A0ABS5L0J0</accession>
<dbReference type="PANTHER" id="PTHR45527:SF1">
    <property type="entry name" value="FATTY ACID SYNTHASE"/>
    <property type="match status" value="1"/>
</dbReference>
<dbReference type="Pfam" id="PF00668">
    <property type="entry name" value="Condensation"/>
    <property type="match status" value="1"/>
</dbReference>
<feature type="domain" description="Condensation" evidence="1">
    <location>
        <begin position="34"/>
        <end position="464"/>
    </location>
</feature>
<organism evidence="2 3">
    <name type="scientific">Catenulispora pinistramenti</name>
    <dbReference type="NCBI Taxonomy" id="2705254"/>
    <lineage>
        <taxon>Bacteria</taxon>
        <taxon>Bacillati</taxon>
        <taxon>Actinomycetota</taxon>
        <taxon>Actinomycetes</taxon>
        <taxon>Catenulisporales</taxon>
        <taxon>Catenulisporaceae</taxon>
        <taxon>Catenulispora</taxon>
    </lineage>
</organism>
<evidence type="ECO:0000313" key="3">
    <source>
        <dbReference type="Proteomes" id="UP000730482"/>
    </source>
</evidence>
<dbReference type="Gene3D" id="3.30.559.30">
    <property type="entry name" value="Nonribosomal peptide synthetase, condensation domain"/>
    <property type="match status" value="1"/>
</dbReference>
<dbReference type="PANTHER" id="PTHR45527">
    <property type="entry name" value="NONRIBOSOMAL PEPTIDE SYNTHETASE"/>
    <property type="match status" value="1"/>
</dbReference>
<dbReference type="SUPFAM" id="SSF52777">
    <property type="entry name" value="CoA-dependent acyltransferases"/>
    <property type="match status" value="2"/>
</dbReference>
<dbReference type="RefSeq" id="WP_212016548.1">
    <property type="nucleotide sequence ID" value="NZ_JAAFYZ010000150.1"/>
</dbReference>
<name>A0ABS5L0J0_9ACTN</name>
<dbReference type="CDD" id="cd19531">
    <property type="entry name" value="LCL_NRPS-like"/>
    <property type="match status" value="1"/>
</dbReference>
<dbReference type="InterPro" id="IPR001242">
    <property type="entry name" value="Condensation_dom"/>
</dbReference>
<reference evidence="2 3" key="1">
    <citation type="submission" date="2020-02" db="EMBL/GenBank/DDBJ databases">
        <title>Acidophilic actinobacteria isolated from forest soil.</title>
        <authorList>
            <person name="Golinska P."/>
        </authorList>
    </citation>
    <scope>NUCLEOTIDE SEQUENCE [LARGE SCALE GENOMIC DNA]</scope>
    <source>
        <strain evidence="2 3">NL8</strain>
    </source>
</reference>
<dbReference type="EMBL" id="JAAFYZ010000150">
    <property type="protein sequence ID" value="MBS2551684.1"/>
    <property type="molecule type" value="Genomic_DNA"/>
</dbReference>
<dbReference type="Gene3D" id="3.30.559.10">
    <property type="entry name" value="Chloramphenicol acetyltransferase-like domain"/>
    <property type="match status" value="1"/>
</dbReference>
<keyword evidence="3" id="KW-1185">Reference proteome</keyword>
<dbReference type="InterPro" id="IPR023213">
    <property type="entry name" value="CAT-like_dom_sf"/>
</dbReference>
<proteinExistence type="predicted"/>
<dbReference type="Proteomes" id="UP000730482">
    <property type="component" value="Unassembled WGS sequence"/>
</dbReference>
<protein>
    <recommendedName>
        <fullName evidence="1">Condensation domain-containing protein</fullName>
    </recommendedName>
</protein>
<evidence type="ECO:0000313" key="2">
    <source>
        <dbReference type="EMBL" id="MBS2551684.1"/>
    </source>
</evidence>
<comment type="caution">
    <text evidence="2">The sequence shown here is derived from an EMBL/GenBank/DDBJ whole genome shotgun (WGS) entry which is preliminary data.</text>
</comment>